<keyword evidence="2" id="KW-1185">Reference proteome</keyword>
<dbReference type="Proteomes" id="UP000251795">
    <property type="component" value="Segment"/>
</dbReference>
<evidence type="ECO:0000313" key="1">
    <source>
        <dbReference type="EMBL" id="AWY08310.1"/>
    </source>
</evidence>
<evidence type="ECO:0000313" key="2">
    <source>
        <dbReference type="Proteomes" id="UP000251795"/>
    </source>
</evidence>
<name>A0A2Z4QDG1_9CAUD</name>
<reference evidence="1 2" key="1">
    <citation type="submission" date="2018-04" db="EMBL/GenBank/DDBJ databases">
        <authorList>
            <person name="Go L.Y."/>
            <person name="Mitchell J.A."/>
        </authorList>
    </citation>
    <scope>NUCLEOTIDE SEQUENCE [LARGE SCALE GENOMIC DNA]</scope>
</reference>
<sequence>MYHPLGDKATDSEVRAYYQKQHDRAEATMREIWALRGWTIRWEWHNGVCDDCEFLFDETGKQMFPYHDAIPQTHSIGSYIEKHRLNVTFTKKSVKLINKQDPNPVEGKADTLRQAYLNWLLALEKQKAEEKTCAAI</sequence>
<organism evidence="1 2">
    <name type="scientific">Erwinia phage vB_EamM_Alexandra</name>
    <dbReference type="NCBI Taxonomy" id="2201424"/>
    <lineage>
        <taxon>Viruses</taxon>
        <taxon>Duplodnaviria</taxon>
        <taxon>Heunggongvirae</taxon>
        <taxon>Uroviricota</taxon>
        <taxon>Caudoviricetes</taxon>
        <taxon>Alexandravirus</taxon>
        <taxon>Alexandravirus alexandra</taxon>
    </lineage>
</organism>
<dbReference type="EMBL" id="MH248138">
    <property type="protein sequence ID" value="AWY08310.1"/>
    <property type="molecule type" value="Genomic_DNA"/>
</dbReference>
<gene>
    <name evidence="1" type="ORF">Alexandra_30</name>
</gene>
<protein>
    <submittedName>
        <fullName evidence="1">Uncharacterized protein</fullName>
    </submittedName>
</protein>
<proteinExistence type="predicted"/>
<accession>A0A2Z4QDG1</accession>